<evidence type="ECO:0000313" key="7">
    <source>
        <dbReference type="EMBL" id="WRQ86308.1"/>
    </source>
</evidence>
<feature type="region of interest" description="Disordered" evidence="4">
    <location>
        <begin position="334"/>
        <end position="361"/>
    </location>
</feature>
<evidence type="ECO:0000259" key="6">
    <source>
        <dbReference type="PROSITE" id="PS50943"/>
    </source>
</evidence>
<evidence type="ECO:0000256" key="3">
    <source>
        <dbReference type="ARBA" id="ARBA00023163"/>
    </source>
</evidence>
<keyword evidence="8" id="KW-1185">Reference proteome</keyword>
<accession>A0ABZ1C3L4</accession>
<feature type="domain" description="HTH lacI-type" evidence="5">
    <location>
        <begin position="6"/>
        <end position="60"/>
    </location>
</feature>
<dbReference type="SMART" id="SM00354">
    <property type="entry name" value="HTH_LACI"/>
    <property type="match status" value="1"/>
</dbReference>
<dbReference type="InterPro" id="IPR028082">
    <property type="entry name" value="Peripla_BP_I"/>
</dbReference>
<dbReference type="EMBL" id="CP139781">
    <property type="protein sequence ID" value="WRQ86308.1"/>
    <property type="molecule type" value="Genomic_DNA"/>
</dbReference>
<dbReference type="PROSITE" id="PS50932">
    <property type="entry name" value="HTH_LACI_2"/>
    <property type="match status" value="1"/>
</dbReference>
<organism evidence="7 8">
    <name type="scientific">Actomonas aquatica</name>
    <dbReference type="NCBI Taxonomy" id="2866162"/>
    <lineage>
        <taxon>Bacteria</taxon>
        <taxon>Pseudomonadati</taxon>
        <taxon>Verrucomicrobiota</taxon>
        <taxon>Opitutia</taxon>
        <taxon>Opitutales</taxon>
        <taxon>Opitutaceae</taxon>
        <taxon>Actomonas</taxon>
    </lineage>
</organism>
<dbReference type="CDD" id="cd01392">
    <property type="entry name" value="HTH_LacI"/>
    <property type="match status" value="1"/>
</dbReference>
<evidence type="ECO:0000313" key="8">
    <source>
        <dbReference type="Proteomes" id="UP000738431"/>
    </source>
</evidence>
<dbReference type="Gene3D" id="1.10.260.40">
    <property type="entry name" value="lambda repressor-like DNA-binding domains"/>
    <property type="match status" value="1"/>
</dbReference>
<evidence type="ECO:0000259" key="5">
    <source>
        <dbReference type="PROSITE" id="PS50932"/>
    </source>
</evidence>
<dbReference type="Proteomes" id="UP000738431">
    <property type="component" value="Chromosome"/>
</dbReference>
<feature type="compositionally biased region" description="Basic and acidic residues" evidence="4">
    <location>
        <begin position="338"/>
        <end position="349"/>
    </location>
</feature>
<reference evidence="7 8" key="2">
    <citation type="submission" date="2023-12" db="EMBL/GenBank/DDBJ databases">
        <title>Description of an unclassified Opitutus bacterium of Verrucomicrobiota.</title>
        <authorList>
            <person name="Zhang D.-F."/>
        </authorList>
    </citation>
    <scope>NUCLEOTIDE SEQUENCE [LARGE SCALE GENOMIC DNA]</scope>
    <source>
        <strain evidence="7 8">WL0086</strain>
    </source>
</reference>
<reference evidence="7 8" key="1">
    <citation type="submission" date="2021-08" db="EMBL/GenBank/DDBJ databases">
        <authorList>
            <person name="Zhang D."/>
            <person name="Zhang A."/>
            <person name="Wang L."/>
        </authorList>
    </citation>
    <scope>NUCLEOTIDE SEQUENCE [LARGE SCALE GENOMIC DNA]</scope>
    <source>
        <strain evidence="7 8">WL0086</strain>
    </source>
</reference>
<protein>
    <submittedName>
        <fullName evidence="7">LacI family DNA-binding transcriptional regulator</fullName>
    </submittedName>
</protein>
<evidence type="ECO:0000256" key="1">
    <source>
        <dbReference type="ARBA" id="ARBA00023015"/>
    </source>
</evidence>
<keyword evidence="3" id="KW-0804">Transcription</keyword>
<dbReference type="InterPro" id="IPR010982">
    <property type="entry name" value="Lambda_DNA-bd_dom_sf"/>
</dbReference>
<dbReference type="SUPFAM" id="SSF47413">
    <property type="entry name" value="lambda repressor-like DNA-binding domains"/>
    <property type="match status" value="1"/>
</dbReference>
<dbReference type="PANTHER" id="PTHR30146">
    <property type="entry name" value="LACI-RELATED TRANSCRIPTIONAL REPRESSOR"/>
    <property type="match status" value="1"/>
</dbReference>
<feature type="domain" description="HTH cro/C1-type" evidence="6">
    <location>
        <begin position="3"/>
        <end position="54"/>
    </location>
</feature>
<proteinExistence type="predicted"/>
<name>A0ABZ1C3L4_9BACT</name>
<dbReference type="InterPro" id="IPR001387">
    <property type="entry name" value="Cro/C1-type_HTH"/>
</dbReference>
<dbReference type="PROSITE" id="PS50943">
    <property type="entry name" value="HTH_CROC1"/>
    <property type="match status" value="1"/>
</dbReference>
<evidence type="ECO:0000256" key="2">
    <source>
        <dbReference type="ARBA" id="ARBA00023125"/>
    </source>
</evidence>
<gene>
    <name evidence="7" type="ORF">K1X11_015945</name>
</gene>
<dbReference type="PANTHER" id="PTHR30146:SF145">
    <property type="entry name" value="RIBOSE OPERON REPRESSOR"/>
    <property type="match status" value="1"/>
</dbReference>
<dbReference type="GO" id="GO:0003677">
    <property type="term" value="F:DNA binding"/>
    <property type="evidence" value="ECO:0007669"/>
    <property type="project" value="UniProtKB-KW"/>
</dbReference>
<keyword evidence="1" id="KW-0805">Transcription regulation</keyword>
<dbReference type="Pfam" id="PF00356">
    <property type="entry name" value="LacI"/>
    <property type="match status" value="1"/>
</dbReference>
<dbReference type="RefSeq" id="WP_221031237.1">
    <property type="nucleotide sequence ID" value="NZ_CP139781.1"/>
</dbReference>
<keyword evidence="2 7" id="KW-0238">DNA-binding</keyword>
<dbReference type="Gene3D" id="3.40.50.2300">
    <property type="match status" value="2"/>
</dbReference>
<dbReference type="SUPFAM" id="SSF53822">
    <property type="entry name" value="Periplasmic binding protein-like I"/>
    <property type="match status" value="1"/>
</dbReference>
<dbReference type="InterPro" id="IPR000843">
    <property type="entry name" value="HTH_LacI"/>
</dbReference>
<sequence>MDEAKVTLRSLARQLGLSPTTVSDALRGRGRVSAETAERVKAAAEACGFRINPLTSSVLAEVRRSRHDGLQGVIAAVDLQETEHWPHGPFPAELVKGARQRAHEMGFDVETFVAGGRDLPLRRLDGVLRARGIHGVMVLPSWYQPDVRELDWSRLAGIYTDFVTSQPALHVVCLDHYASIYRLLGRLKQRGYRRPGYIFEQQRSVRIQHRQRAAFAAFLAVNPEVESVPMAVTQAALKKEEFLSWFRAERPDVVLTHAAAVQDWIEEEGAAATTGFVLLNKIDQVRPCACLDQQPRVIGARALEMVAAQVLCGPFGPPVRPTRTLLEALWVEGPSVRPPEEAESDRTEAAAEWPSDEALSA</sequence>
<evidence type="ECO:0000256" key="4">
    <source>
        <dbReference type="SAM" id="MobiDB-lite"/>
    </source>
</evidence>